<dbReference type="AlphaFoldDB" id="A0A8T2LZ83"/>
<dbReference type="Gene3D" id="1.10.10.2590">
    <property type="entry name" value="BEN domain"/>
    <property type="match status" value="1"/>
</dbReference>
<proteinExistence type="predicted"/>
<protein>
    <recommendedName>
        <fullName evidence="2">BEN domain-containing protein</fullName>
    </recommendedName>
</protein>
<dbReference type="Proteomes" id="UP000752171">
    <property type="component" value="Unassembled WGS sequence"/>
</dbReference>
<name>A0A8T2LZ83_ASTMX</name>
<dbReference type="GO" id="GO:0003677">
    <property type="term" value="F:DNA binding"/>
    <property type="evidence" value="ECO:0007669"/>
    <property type="project" value="InterPro"/>
</dbReference>
<evidence type="ECO:0000256" key="1">
    <source>
        <dbReference type="SAM" id="Coils"/>
    </source>
</evidence>
<keyword evidence="1" id="KW-0175">Coiled coil</keyword>
<comment type="caution">
    <text evidence="3">The sequence shown here is derived from an EMBL/GenBank/DDBJ whole genome shotgun (WGS) entry which is preliminary data.</text>
</comment>
<dbReference type="InterPro" id="IPR018379">
    <property type="entry name" value="BEN_domain"/>
</dbReference>
<feature type="domain" description="BEN" evidence="2">
    <location>
        <begin position="228"/>
        <end position="325"/>
    </location>
</feature>
<evidence type="ECO:0000313" key="3">
    <source>
        <dbReference type="EMBL" id="KAG9275102.1"/>
    </source>
</evidence>
<gene>
    <name evidence="3" type="ORF">AMEX_G9578</name>
</gene>
<dbReference type="PROSITE" id="PS51457">
    <property type="entry name" value="BEN"/>
    <property type="match status" value="1"/>
</dbReference>
<evidence type="ECO:0000259" key="2">
    <source>
        <dbReference type="PROSITE" id="PS51457"/>
    </source>
</evidence>
<evidence type="ECO:0000313" key="4">
    <source>
        <dbReference type="Proteomes" id="UP000752171"/>
    </source>
</evidence>
<dbReference type="EMBL" id="JAICCE010000007">
    <property type="protein sequence ID" value="KAG9275102.1"/>
    <property type="molecule type" value="Genomic_DNA"/>
</dbReference>
<dbReference type="SMART" id="SM01025">
    <property type="entry name" value="BEN"/>
    <property type="match status" value="1"/>
</dbReference>
<reference evidence="3 4" key="1">
    <citation type="submission" date="2021-07" db="EMBL/GenBank/DDBJ databases">
        <authorList>
            <person name="Imarazene B."/>
            <person name="Zahm M."/>
            <person name="Klopp C."/>
            <person name="Cabau C."/>
            <person name="Beille S."/>
            <person name="Jouanno E."/>
            <person name="Castinel A."/>
            <person name="Lluch J."/>
            <person name="Gil L."/>
            <person name="Kuchtly C."/>
            <person name="Lopez Roques C."/>
            <person name="Donnadieu C."/>
            <person name="Parrinello H."/>
            <person name="Journot L."/>
            <person name="Du K."/>
            <person name="Schartl M."/>
            <person name="Retaux S."/>
            <person name="Guiguen Y."/>
        </authorList>
    </citation>
    <scope>NUCLEOTIDE SEQUENCE [LARGE SCALE GENOMIC DNA]</scope>
    <source>
        <strain evidence="3">Pach_M1</strain>
        <tissue evidence="3">Testis</tissue>
    </source>
</reference>
<sequence length="335" mass="36861">MMQGVSGVGAVQFGHEAPRSDCLAGQLARSDAVDSYGYHLNMKTEPHMYNISPTEELQFLRSRVQILEREKAEMAVENQRLKDLLVKEIPHLLSTMWQTITSNAGQASHHQPGPSLSDSYMPGQYKEQGCNLLPSVSAAIKSVQQELIAETGAYGHKLAGGHNGADGDLFESLEEVSESLCPIAIREDGPNMYLSSPCSSTDSTSSLSEHRPLLQNNTPIRQVEVYPGSGIFCAEHAWLAANMARSPTAMVRALLLGVFDMDTLLNSNLRGGRSRRPSYSDQHAPLDPEKLNAIYNATLARFPLARKGQIGTGINSKLSEIRFRSRKVKRDRRGR</sequence>
<dbReference type="Pfam" id="PF10523">
    <property type="entry name" value="BEN"/>
    <property type="match status" value="1"/>
</dbReference>
<feature type="coiled-coil region" evidence="1">
    <location>
        <begin position="57"/>
        <end position="87"/>
    </location>
</feature>
<organism evidence="3 4">
    <name type="scientific">Astyanax mexicanus</name>
    <name type="common">Blind cave fish</name>
    <name type="synonym">Astyanax fasciatus mexicanus</name>
    <dbReference type="NCBI Taxonomy" id="7994"/>
    <lineage>
        <taxon>Eukaryota</taxon>
        <taxon>Metazoa</taxon>
        <taxon>Chordata</taxon>
        <taxon>Craniata</taxon>
        <taxon>Vertebrata</taxon>
        <taxon>Euteleostomi</taxon>
        <taxon>Actinopterygii</taxon>
        <taxon>Neopterygii</taxon>
        <taxon>Teleostei</taxon>
        <taxon>Ostariophysi</taxon>
        <taxon>Characiformes</taxon>
        <taxon>Characoidei</taxon>
        <taxon>Acestrorhamphidae</taxon>
        <taxon>Acestrorhamphinae</taxon>
        <taxon>Astyanax</taxon>
    </lineage>
</organism>
<accession>A0A8T2LZ83</accession>